<feature type="non-terminal residue" evidence="5">
    <location>
        <position position="70"/>
    </location>
</feature>
<gene>
    <name evidence="5" type="ORF">HHI36_011979</name>
</gene>
<keyword evidence="3" id="KW-0106">Calcium</keyword>
<evidence type="ECO:0000313" key="5">
    <source>
        <dbReference type="EMBL" id="KAL3276607.1"/>
    </source>
</evidence>
<organism evidence="5 6">
    <name type="scientific">Cryptolaemus montrouzieri</name>
    <dbReference type="NCBI Taxonomy" id="559131"/>
    <lineage>
        <taxon>Eukaryota</taxon>
        <taxon>Metazoa</taxon>
        <taxon>Ecdysozoa</taxon>
        <taxon>Arthropoda</taxon>
        <taxon>Hexapoda</taxon>
        <taxon>Insecta</taxon>
        <taxon>Pterygota</taxon>
        <taxon>Neoptera</taxon>
        <taxon>Endopterygota</taxon>
        <taxon>Coleoptera</taxon>
        <taxon>Polyphaga</taxon>
        <taxon>Cucujiformia</taxon>
        <taxon>Coccinelloidea</taxon>
        <taxon>Coccinellidae</taxon>
        <taxon>Scymninae</taxon>
        <taxon>Scymnini</taxon>
        <taxon>Cryptolaemus</taxon>
    </lineage>
</organism>
<name>A0ABD2ND61_9CUCU</name>
<dbReference type="Gene3D" id="2.60.40.60">
    <property type="entry name" value="Cadherins"/>
    <property type="match status" value="1"/>
</dbReference>
<dbReference type="InterPro" id="IPR015919">
    <property type="entry name" value="Cadherin-like_sf"/>
</dbReference>
<keyword evidence="2" id="KW-0472">Membrane</keyword>
<evidence type="ECO:0000256" key="2">
    <source>
        <dbReference type="ARBA" id="ARBA00022989"/>
    </source>
</evidence>
<comment type="caution">
    <text evidence="5">The sequence shown here is derived from an EMBL/GenBank/DDBJ whole genome shotgun (WGS) entry which is preliminary data.</text>
</comment>
<evidence type="ECO:0000256" key="1">
    <source>
        <dbReference type="ARBA" id="ARBA00022692"/>
    </source>
</evidence>
<dbReference type="GO" id="GO:0005509">
    <property type="term" value="F:calcium ion binding"/>
    <property type="evidence" value="ECO:0007669"/>
    <property type="project" value="UniProtKB-UniRule"/>
</dbReference>
<reference evidence="5 6" key="1">
    <citation type="journal article" date="2021" name="BMC Biol.">
        <title>Horizontally acquired antibacterial genes associated with adaptive radiation of ladybird beetles.</title>
        <authorList>
            <person name="Li H.S."/>
            <person name="Tang X.F."/>
            <person name="Huang Y.H."/>
            <person name="Xu Z.Y."/>
            <person name="Chen M.L."/>
            <person name="Du X.Y."/>
            <person name="Qiu B.Y."/>
            <person name="Chen P.T."/>
            <person name="Zhang W."/>
            <person name="Slipinski A."/>
            <person name="Escalona H.E."/>
            <person name="Waterhouse R.M."/>
            <person name="Zwick A."/>
            <person name="Pang H."/>
        </authorList>
    </citation>
    <scope>NUCLEOTIDE SEQUENCE [LARGE SCALE GENOMIC DNA]</scope>
    <source>
        <strain evidence="5">SYSU2018</strain>
    </source>
</reference>
<dbReference type="AlphaFoldDB" id="A0ABD2ND61"/>
<dbReference type="CDD" id="cd11304">
    <property type="entry name" value="Cadherin_repeat"/>
    <property type="match status" value="1"/>
</dbReference>
<keyword evidence="2" id="KW-1133">Transmembrane helix</keyword>
<evidence type="ECO:0000259" key="4">
    <source>
        <dbReference type="PROSITE" id="PS50268"/>
    </source>
</evidence>
<dbReference type="PANTHER" id="PTHR24026:SF125">
    <property type="entry name" value="FAT-LIKE CADHERIN-RELATED TUMOR SUPPRESSOR HOMOLOG"/>
    <property type="match status" value="1"/>
</dbReference>
<accession>A0ABD2ND61</accession>
<feature type="domain" description="Cadherin" evidence="4">
    <location>
        <begin position="16"/>
        <end position="70"/>
    </location>
</feature>
<dbReference type="Pfam" id="PF00028">
    <property type="entry name" value="Cadherin"/>
    <property type="match status" value="1"/>
</dbReference>
<dbReference type="PROSITE" id="PS50268">
    <property type="entry name" value="CADHERIN_2"/>
    <property type="match status" value="1"/>
</dbReference>
<dbReference type="InterPro" id="IPR002126">
    <property type="entry name" value="Cadherin-like_dom"/>
</dbReference>
<keyword evidence="1" id="KW-0812">Transmembrane</keyword>
<dbReference type="GO" id="GO:0007155">
    <property type="term" value="P:cell adhesion"/>
    <property type="evidence" value="ECO:0007669"/>
    <property type="project" value="UniProtKB-KW"/>
</dbReference>
<protein>
    <recommendedName>
        <fullName evidence="4">Cadherin domain-containing protein</fullName>
    </recommendedName>
</protein>
<keyword evidence="6" id="KW-1185">Reference proteome</keyword>
<dbReference type="Proteomes" id="UP001516400">
    <property type="component" value="Unassembled WGS sequence"/>
</dbReference>
<sequence>VYVEVENENDNFPLSEQPVYYPSVLEDSPAGTTVLQVRATDRDRDPSQRISYRITSGNPEGFFSIDSNSG</sequence>
<dbReference type="SUPFAM" id="SSF49313">
    <property type="entry name" value="Cadherin-like"/>
    <property type="match status" value="1"/>
</dbReference>
<evidence type="ECO:0000256" key="3">
    <source>
        <dbReference type="PROSITE-ProRule" id="PRU00043"/>
    </source>
</evidence>
<dbReference type="EMBL" id="JABFTP020000103">
    <property type="protein sequence ID" value="KAL3276607.1"/>
    <property type="molecule type" value="Genomic_DNA"/>
</dbReference>
<proteinExistence type="predicted"/>
<evidence type="ECO:0000313" key="6">
    <source>
        <dbReference type="Proteomes" id="UP001516400"/>
    </source>
</evidence>
<dbReference type="PANTHER" id="PTHR24026">
    <property type="entry name" value="FAT ATYPICAL CADHERIN-RELATED"/>
    <property type="match status" value="1"/>
</dbReference>
<feature type="non-terminal residue" evidence="5">
    <location>
        <position position="1"/>
    </location>
</feature>